<dbReference type="Pfam" id="PF14246">
    <property type="entry name" value="TetR_C_7"/>
    <property type="match status" value="1"/>
</dbReference>
<dbReference type="Gene3D" id="1.10.357.10">
    <property type="entry name" value="Tetracycline Repressor, domain 2"/>
    <property type="match status" value="1"/>
</dbReference>
<organism evidence="2 3">
    <name type="scientific">Luteimonas colneyensis</name>
    <dbReference type="NCBI Taxonomy" id="2762230"/>
    <lineage>
        <taxon>Bacteria</taxon>
        <taxon>Pseudomonadati</taxon>
        <taxon>Pseudomonadota</taxon>
        <taxon>Gammaproteobacteria</taxon>
        <taxon>Lysobacterales</taxon>
        <taxon>Lysobacteraceae</taxon>
        <taxon>Luteimonas</taxon>
    </lineage>
</organism>
<name>A0ABR8ULL7_9GAMM</name>
<reference evidence="2 3" key="1">
    <citation type="submission" date="2020-08" db="EMBL/GenBank/DDBJ databases">
        <title>A Genomic Blueprint of the Chicken Gut Microbiome.</title>
        <authorList>
            <person name="Gilroy R."/>
            <person name="Ravi A."/>
            <person name="Getino M."/>
            <person name="Pursley I."/>
            <person name="Horton D.L."/>
            <person name="Alikhan N.-F."/>
            <person name="Baker D."/>
            <person name="Gharbi K."/>
            <person name="Hall N."/>
            <person name="Watson M."/>
            <person name="Adriaenssens E.M."/>
            <person name="Foster-Nyarko E."/>
            <person name="Jarju S."/>
            <person name="Secka A."/>
            <person name="Antonio M."/>
            <person name="Oren A."/>
            <person name="Chaudhuri R."/>
            <person name="La Ragione R.M."/>
            <person name="Hildebrand F."/>
            <person name="Pallen M.J."/>
        </authorList>
    </citation>
    <scope>NUCLEOTIDE SEQUENCE [LARGE SCALE GENOMIC DNA]</scope>
    <source>
        <strain evidence="2 3">Sa2BVA3</strain>
    </source>
</reference>
<dbReference type="SUPFAM" id="SSF48498">
    <property type="entry name" value="Tetracyclin repressor-like, C-terminal domain"/>
    <property type="match status" value="1"/>
</dbReference>
<dbReference type="InterPro" id="IPR036271">
    <property type="entry name" value="Tet_transcr_reg_TetR-rel_C_sf"/>
</dbReference>
<accession>A0ABR8ULL7</accession>
<feature type="domain" description="Transcriptional regulator TetR C-terminal Proteobacteria type" evidence="1">
    <location>
        <begin position="47"/>
        <end position="107"/>
    </location>
</feature>
<proteinExistence type="predicted"/>
<comment type="caution">
    <text evidence="2">The sequence shown here is derived from an EMBL/GenBank/DDBJ whole genome shotgun (WGS) entry which is preliminary data.</text>
</comment>
<sequence length="158" mass="17880">MASPGFPGKDAIFEALLGQVLLNARLDADAIWQPDGTVALPDMVDAYLDRIYSMVQNPVFAELYRLVLAESARAPDLVRRWHDQVVQKYRAEEQALVDACVRRGVLRDSPLTELFSLSVAPALLWMVGRRILGKDSPYPLEQVRRIHRGMLLDQLQPR</sequence>
<gene>
    <name evidence="2" type="ORF">H9645_12860</name>
</gene>
<evidence type="ECO:0000259" key="1">
    <source>
        <dbReference type="Pfam" id="PF14246"/>
    </source>
</evidence>
<dbReference type="EMBL" id="JACSQJ010000008">
    <property type="protein sequence ID" value="MBD7988922.1"/>
    <property type="molecule type" value="Genomic_DNA"/>
</dbReference>
<dbReference type="Proteomes" id="UP000647183">
    <property type="component" value="Unassembled WGS sequence"/>
</dbReference>
<keyword evidence="3" id="KW-1185">Reference proteome</keyword>
<evidence type="ECO:0000313" key="3">
    <source>
        <dbReference type="Proteomes" id="UP000647183"/>
    </source>
</evidence>
<protein>
    <submittedName>
        <fullName evidence="2">TetR/AcrR family transcriptional regulator C-terminal domain-containing protein</fullName>
    </submittedName>
</protein>
<dbReference type="InterPro" id="IPR039536">
    <property type="entry name" value="TetR_C_Proteobacteria"/>
</dbReference>
<dbReference type="RefSeq" id="WP_191730076.1">
    <property type="nucleotide sequence ID" value="NZ_JACSQJ010000008.1"/>
</dbReference>
<evidence type="ECO:0000313" key="2">
    <source>
        <dbReference type="EMBL" id="MBD7988922.1"/>
    </source>
</evidence>